<reference evidence="2 3" key="1">
    <citation type="submission" date="2012-12" db="EMBL/GenBank/DDBJ databases">
        <title>Whole genome shotgun sequence of Gordonia hirsuta NBRC 16056.</title>
        <authorList>
            <person name="Isaki-Nakamura S."/>
            <person name="Hosoyama A."/>
            <person name="Tsuchikane K."/>
            <person name="Katsumata H."/>
            <person name="Baba S."/>
            <person name="Yamazaki S."/>
            <person name="Fujita N."/>
        </authorList>
    </citation>
    <scope>NUCLEOTIDE SEQUENCE [LARGE SCALE GENOMIC DNA]</scope>
    <source>
        <strain evidence="2 3">NBRC 16056</strain>
    </source>
</reference>
<dbReference type="eggNOG" id="COG2042">
    <property type="taxonomic scope" value="Bacteria"/>
</dbReference>
<proteinExistence type="predicted"/>
<feature type="compositionally biased region" description="Basic and acidic residues" evidence="1">
    <location>
        <begin position="169"/>
        <end position="193"/>
    </location>
</feature>
<organism evidence="2 3">
    <name type="scientific">Gordonia hirsuta DSM 44140 = NBRC 16056</name>
    <dbReference type="NCBI Taxonomy" id="1121927"/>
    <lineage>
        <taxon>Bacteria</taxon>
        <taxon>Bacillati</taxon>
        <taxon>Actinomycetota</taxon>
        <taxon>Actinomycetes</taxon>
        <taxon>Mycobacteriales</taxon>
        <taxon>Gordoniaceae</taxon>
        <taxon>Gordonia</taxon>
    </lineage>
</organism>
<evidence type="ECO:0000313" key="3">
    <source>
        <dbReference type="Proteomes" id="UP000053405"/>
    </source>
</evidence>
<dbReference type="EMBL" id="BANT01000016">
    <property type="protein sequence ID" value="GAC57084.1"/>
    <property type="molecule type" value="Genomic_DNA"/>
</dbReference>
<name>L7L850_9ACTN</name>
<gene>
    <name evidence="2" type="ORF">GOHSU_16_00405</name>
</gene>
<dbReference type="Proteomes" id="UP000053405">
    <property type="component" value="Unassembled WGS sequence"/>
</dbReference>
<feature type="region of interest" description="Disordered" evidence="1">
    <location>
        <begin position="168"/>
        <end position="215"/>
    </location>
</feature>
<keyword evidence="3" id="KW-1185">Reference proteome</keyword>
<comment type="caution">
    <text evidence="2">The sequence shown here is derived from an EMBL/GenBank/DDBJ whole genome shotgun (WGS) entry which is preliminary data.</text>
</comment>
<protein>
    <submittedName>
        <fullName evidence="2">Uncharacterized protein</fullName>
    </submittedName>
</protein>
<sequence>MQFEVVVDRTERVQKCTILPLAYRDDFEIRRVRRGAPVEPLTGDLLLHPDGESLATLGPRLIAAGPVGRLSAIDCIWKQLDGFLSCIGRPLPQPAAIPPGFVTAYPRKNKVDLDPDGGLATIEALFIAAAFLGVWDETLLAEYYFGPAFLEANREVFARYGLGPDAPEPADRARRSGLIPERRRAAGEVDRRTAGQQPRRLGIAAQDPLQRRRVR</sequence>
<evidence type="ECO:0000313" key="2">
    <source>
        <dbReference type="EMBL" id="GAC57084.1"/>
    </source>
</evidence>
<evidence type="ECO:0000256" key="1">
    <source>
        <dbReference type="SAM" id="MobiDB-lite"/>
    </source>
</evidence>
<accession>L7L850</accession>
<dbReference type="STRING" id="1121927.GOHSU_16_00405"/>
<dbReference type="AlphaFoldDB" id="L7L850"/>